<dbReference type="Gene3D" id="6.10.250.2410">
    <property type="match status" value="1"/>
</dbReference>
<comment type="function">
    <text evidence="3">Participates in chromosomal partition during cell division. May act via the formation of a condensin-like complex containing Smc and ScpB that pull DNA away from mid-cell into both cell halves.</text>
</comment>
<comment type="subunit">
    <text evidence="3">Component of a cohesin-like complex composed of ScpA, ScpB and the Smc homodimer, in which ScpA and ScpB bind to the head domain of Smc. The presence of the three proteins is required for the association of the complex with DNA.</text>
</comment>
<dbReference type="Pfam" id="PF02616">
    <property type="entry name" value="SMC_ScpA"/>
    <property type="match status" value="1"/>
</dbReference>
<dbReference type="PANTHER" id="PTHR33969">
    <property type="entry name" value="SEGREGATION AND CONDENSATION PROTEIN A"/>
    <property type="match status" value="1"/>
</dbReference>
<keyword evidence="3" id="KW-0131">Cell cycle</keyword>
<organism evidence="4 5">
    <name type="scientific">Mycoplasma phocoenae</name>
    <dbReference type="NCBI Taxonomy" id="754517"/>
    <lineage>
        <taxon>Bacteria</taxon>
        <taxon>Bacillati</taxon>
        <taxon>Mycoplasmatota</taxon>
        <taxon>Mollicutes</taxon>
        <taxon>Mycoplasmataceae</taxon>
        <taxon>Mycoplasma</taxon>
    </lineage>
</organism>
<dbReference type="GO" id="GO:0051301">
    <property type="term" value="P:cell division"/>
    <property type="evidence" value="ECO:0007669"/>
    <property type="project" value="UniProtKB-KW"/>
</dbReference>
<evidence type="ECO:0000256" key="3">
    <source>
        <dbReference type="HAMAP-Rule" id="MF_01805"/>
    </source>
</evidence>
<evidence type="ECO:0000256" key="2">
    <source>
        <dbReference type="ARBA" id="ARBA00044777"/>
    </source>
</evidence>
<accession>A0A858U8E1</accession>
<dbReference type="Proteomes" id="UP000501060">
    <property type="component" value="Chromosome"/>
</dbReference>
<dbReference type="NCBIfam" id="NF000994">
    <property type="entry name" value="PRK00104.1-3"/>
    <property type="match status" value="1"/>
</dbReference>
<dbReference type="EMBL" id="CP051481">
    <property type="protein sequence ID" value="QJG66986.1"/>
    <property type="molecule type" value="Genomic_DNA"/>
</dbReference>
<gene>
    <name evidence="3" type="primary">scpA</name>
    <name evidence="4" type="ORF">HGG69_01455</name>
</gene>
<evidence type="ECO:0000256" key="1">
    <source>
        <dbReference type="ARBA" id="ARBA00022829"/>
    </source>
</evidence>
<dbReference type="GO" id="GO:0007059">
    <property type="term" value="P:chromosome segregation"/>
    <property type="evidence" value="ECO:0007669"/>
    <property type="project" value="UniProtKB-UniRule"/>
</dbReference>
<keyword evidence="1 3" id="KW-0159">Chromosome partition</keyword>
<dbReference type="KEGG" id="mphe:HGG69_01455"/>
<dbReference type="InterPro" id="IPR003768">
    <property type="entry name" value="ScpA"/>
</dbReference>
<comment type="subcellular location">
    <subcellularLocation>
        <location evidence="3">Cytoplasm</location>
    </subcellularLocation>
    <text evidence="3">Associated with two foci at the outer edges of the nucleoid region in young cells, and at four foci within both cell halves in older cells.</text>
</comment>
<evidence type="ECO:0000313" key="5">
    <source>
        <dbReference type="Proteomes" id="UP000501060"/>
    </source>
</evidence>
<dbReference type="RefSeq" id="WP_169605037.1">
    <property type="nucleotide sequence ID" value="NZ_CP051481.1"/>
</dbReference>
<name>A0A858U8E1_9MOLU</name>
<keyword evidence="5" id="KW-1185">Reference proteome</keyword>
<keyword evidence="3" id="KW-0132">Cell division</keyword>
<protein>
    <recommendedName>
        <fullName evidence="2 3">Segregation and condensation protein A</fullName>
    </recommendedName>
</protein>
<comment type="similarity">
    <text evidence="3">Belongs to the ScpA family.</text>
</comment>
<dbReference type="GO" id="GO:0006260">
    <property type="term" value="P:DNA replication"/>
    <property type="evidence" value="ECO:0007669"/>
    <property type="project" value="UniProtKB-UniRule"/>
</dbReference>
<dbReference type="PANTHER" id="PTHR33969:SF2">
    <property type="entry name" value="SEGREGATION AND CONDENSATION PROTEIN A"/>
    <property type="match status" value="1"/>
</dbReference>
<evidence type="ECO:0000313" key="4">
    <source>
        <dbReference type="EMBL" id="QJG66986.1"/>
    </source>
</evidence>
<dbReference type="HAMAP" id="MF_01805">
    <property type="entry name" value="ScpA"/>
    <property type="match status" value="1"/>
</dbReference>
<proteinExistence type="inferred from homology"/>
<sequence length="257" mass="29840">MTQEKPQETSLYSENLVFNIGDFNGPLDLLVSLIKNKDTNIFDIDLNELATQYLQIIQNLSDSDFDTASEYLVMAANLIHLKARMILKDPEEEEQVKEEKKRLLQQIAEYQSFKKISQTLREQEIARKQLFQKQPSDLTDFVRPIDDSVLDGHSSPTRLTIILRRMFERTYAESLKQISLKTQNVSPEEQKQRIINLLKTKDELTFEDIFTVPSTGHFVISLIALLDLSRQQQVVIEQNDDIEIINVRKGKEYGTLY</sequence>
<dbReference type="AlphaFoldDB" id="A0A858U8E1"/>
<dbReference type="GO" id="GO:0005737">
    <property type="term" value="C:cytoplasm"/>
    <property type="evidence" value="ECO:0007669"/>
    <property type="project" value="UniProtKB-SubCell"/>
</dbReference>
<keyword evidence="3" id="KW-0963">Cytoplasm</keyword>
<reference evidence="4 5" key="1">
    <citation type="submission" date="2020-04" db="EMBL/GenBank/DDBJ databases">
        <title>Novel Mycoplasma species detected in Phocoena phocoena (harbor porpoise) from the USA.</title>
        <authorList>
            <person name="Volokhov D.V."/>
        </authorList>
    </citation>
    <scope>NUCLEOTIDE SEQUENCE [LARGE SCALE GENOMIC DNA]</scope>
    <source>
        <strain evidence="4 5">Phocoena C-264-GEN</strain>
    </source>
</reference>